<dbReference type="Proteomes" id="UP001283361">
    <property type="component" value="Unassembled WGS sequence"/>
</dbReference>
<dbReference type="AlphaFoldDB" id="A0AAE0ZGU8"/>
<keyword evidence="2" id="KW-1185">Reference proteome</keyword>
<protein>
    <submittedName>
        <fullName evidence="1">Uncharacterized protein</fullName>
    </submittedName>
</protein>
<comment type="caution">
    <text evidence="1">The sequence shown here is derived from an EMBL/GenBank/DDBJ whole genome shotgun (WGS) entry which is preliminary data.</text>
</comment>
<organism evidence="1 2">
    <name type="scientific">Elysia crispata</name>
    <name type="common">lettuce slug</name>
    <dbReference type="NCBI Taxonomy" id="231223"/>
    <lineage>
        <taxon>Eukaryota</taxon>
        <taxon>Metazoa</taxon>
        <taxon>Spiralia</taxon>
        <taxon>Lophotrochozoa</taxon>
        <taxon>Mollusca</taxon>
        <taxon>Gastropoda</taxon>
        <taxon>Heterobranchia</taxon>
        <taxon>Euthyneura</taxon>
        <taxon>Panpulmonata</taxon>
        <taxon>Sacoglossa</taxon>
        <taxon>Placobranchoidea</taxon>
        <taxon>Plakobranchidae</taxon>
        <taxon>Elysia</taxon>
    </lineage>
</organism>
<evidence type="ECO:0000313" key="1">
    <source>
        <dbReference type="EMBL" id="KAK3769179.1"/>
    </source>
</evidence>
<accession>A0AAE0ZGU8</accession>
<dbReference type="EMBL" id="JAWDGP010003959">
    <property type="protein sequence ID" value="KAK3769179.1"/>
    <property type="molecule type" value="Genomic_DNA"/>
</dbReference>
<evidence type="ECO:0000313" key="2">
    <source>
        <dbReference type="Proteomes" id="UP001283361"/>
    </source>
</evidence>
<gene>
    <name evidence="1" type="ORF">RRG08_052518</name>
</gene>
<sequence>MCTCEIESKSQSSRNKRGDREEVSFKDRLRFRFPPPITYKKIVGRSCSRGWGAKVAHYCISGANHPQVFMACSTYTSLDVCCPTDASMFAVQHTPRYLSSIISLDDCRPIYASTFVVHHIPRHLSSIISLDVCRPS</sequence>
<proteinExistence type="predicted"/>
<reference evidence="1" key="1">
    <citation type="journal article" date="2023" name="G3 (Bethesda)">
        <title>A reference genome for the long-term kleptoplast-retaining sea slug Elysia crispata morphotype clarki.</title>
        <authorList>
            <person name="Eastman K.E."/>
            <person name="Pendleton A.L."/>
            <person name="Shaikh M.A."/>
            <person name="Suttiyut T."/>
            <person name="Ogas R."/>
            <person name="Tomko P."/>
            <person name="Gavelis G."/>
            <person name="Widhalm J.R."/>
            <person name="Wisecaver J.H."/>
        </authorList>
    </citation>
    <scope>NUCLEOTIDE SEQUENCE</scope>
    <source>
        <strain evidence="1">ECLA1</strain>
    </source>
</reference>
<name>A0AAE0ZGU8_9GAST</name>